<keyword evidence="6 7" id="KW-0472">Membrane</keyword>
<evidence type="ECO:0000256" key="3">
    <source>
        <dbReference type="ARBA" id="ARBA00022475"/>
    </source>
</evidence>
<evidence type="ECO:0000256" key="5">
    <source>
        <dbReference type="ARBA" id="ARBA00022989"/>
    </source>
</evidence>
<dbReference type="Gene3D" id="3.30.1330.60">
    <property type="entry name" value="OmpA-like domain"/>
    <property type="match status" value="1"/>
</dbReference>
<feature type="coiled-coil region" evidence="8">
    <location>
        <begin position="108"/>
        <end position="135"/>
    </location>
</feature>
<reference evidence="11 12" key="1">
    <citation type="submission" date="2018-01" db="EMBL/GenBank/DDBJ databases">
        <title>Glutamicibacter soli strain NHPC-3 Whole genome sequence and assembly.</title>
        <authorList>
            <person name="Choudhury P."/>
            <person name="Gupta D."/>
            <person name="Sengupta K."/>
            <person name="Jawed A."/>
            <person name="Sultana N."/>
            <person name="Saha P."/>
        </authorList>
    </citation>
    <scope>NUCLEOTIDE SEQUENCE [LARGE SCALE GENOMIC DNA]</scope>
    <source>
        <strain evidence="11 12">NHPC-3</strain>
    </source>
</reference>
<dbReference type="CDD" id="cd07185">
    <property type="entry name" value="OmpA_C-like"/>
    <property type="match status" value="1"/>
</dbReference>
<dbReference type="EMBL" id="POAF01000007">
    <property type="protein sequence ID" value="RBL99710.1"/>
    <property type="molecule type" value="Genomic_DNA"/>
</dbReference>
<feature type="region of interest" description="Disordered" evidence="9">
    <location>
        <begin position="1"/>
        <end position="27"/>
    </location>
</feature>
<evidence type="ECO:0000256" key="1">
    <source>
        <dbReference type="ARBA" id="ARBA00004162"/>
    </source>
</evidence>
<dbReference type="Pfam" id="PF13677">
    <property type="entry name" value="MotB_plug"/>
    <property type="match status" value="1"/>
</dbReference>
<evidence type="ECO:0000256" key="9">
    <source>
        <dbReference type="SAM" id="MobiDB-lite"/>
    </source>
</evidence>
<dbReference type="Proteomes" id="UP000252167">
    <property type="component" value="Unassembled WGS sequence"/>
</dbReference>
<comment type="caution">
    <text evidence="11">The sequence shown here is derived from an EMBL/GenBank/DDBJ whole genome shotgun (WGS) entry which is preliminary data.</text>
</comment>
<feature type="compositionally biased region" description="Low complexity" evidence="9">
    <location>
        <begin position="1"/>
        <end position="10"/>
    </location>
</feature>
<dbReference type="PROSITE" id="PS51123">
    <property type="entry name" value="OMPA_2"/>
    <property type="match status" value="1"/>
</dbReference>
<comment type="similarity">
    <text evidence="2">Belongs to the MotB family.</text>
</comment>
<evidence type="ECO:0000256" key="6">
    <source>
        <dbReference type="ARBA" id="ARBA00023136"/>
    </source>
</evidence>
<keyword evidence="4" id="KW-0812">Transmembrane</keyword>
<dbReference type="PANTHER" id="PTHR30329">
    <property type="entry name" value="STATOR ELEMENT OF FLAGELLAR MOTOR COMPLEX"/>
    <property type="match status" value="1"/>
</dbReference>
<evidence type="ECO:0000313" key="11">
    <source>
        <dbReference type="EMBL" id="RBL99710.1"/>
    </source>
</evidence>
<feature type="domain" description="OmpA-like" evidence="10">
    <location>
        <begin position="149"/>
        <end position="266"/>
    </location>
</feature>
<protein>
    <recommendedName>
        <fullName evidence="10">OmpA-like domain-containing protein</fullName>
    </recommendedName>
</protein>
<evidence type="ECO:0000256" key="2">
    <source>
        <dbReference type="ARBA" id="ARBA00008914"/>
    </source>
</evidence>
<dbReference type="AlphaFoldDB" id="A0A365YAI8"/>
<dbReference type="InterPro" id="IPR025713">
    <property type="entry name" value="MotB-like_N_dom"/>
</dbReference>
<keyword evidence="3" id="KW-1003">Cell membrane</keyword>
<dbReference type="RefSeq" id="WP_053797849.1">
    <property type="nucleotide sequence ID" value="NZ_POAF01000007.1"/>
</dbReference>
<keyword evidence="12" id="KW-1185">Reference proteome</keyword>
<sequence>MSRPGSSRAAGRSRRRRRSAQQGHSENSERWMASYMDMVTVLMCLFIVLYAMSTVDQDKFAALRNSLATGFGVQETQFADTAEGIVVPADMAGAQGLLSTGTGEELTSEQLEAMASAETRKLLKLKEQIQDALVEQGYPDAAVYRIDQRGLTVRLVSAETFFVPNSAELTRQAGRIIDAIGPVLKQANLNIAVEGFADVRQPVHPYPTNWELSASRATGVLRVLVEDGGIKPGRISSVGYGDARPLKDRGDLSLNRRVDIVVLSNKSEAVREKLPELDG</sequence>
<gene>
    <name evidence="11" type="ORF">C1H84_15000</name>
</gene>
<comment type="subcellular location">
    <subcellularLocation>
        <location evidence="1">Cell membrane</location>
        <topology evidence="1">Single-pass membrane protein</topology>
    </subcellularLocation>
</comment>
<dbReference type="Pfam" id="PF00691">
    <property type="entry name" value="OmpA"/>
    <property type="match status" value="1"/>
</dbReference>
<organism evidence="11 12">
    <name type="scientific">Glutamicibacter soli</name>
    <dbReference type="NCBI Taxonomy" id="453836"/>
    <lineage>
        <taxon>Bacteria</taxon>
        <taxon>Bacillati</taxon>
        <taxon>Actinomycetota</taxon>
        <taxon>Actinomycetes</taxon>
        <taxon>Micrococcales</taxon>
        <taxon>Micrococcaceae</taxon>
        <taxon>Glutamicibacter</taxon>
    </lineage>
</organism>
<name>A0A365YAI8_9MICC</name>
<evidence type="ECO:0000256" key="8">
    <source>
        <dbReference type="SAM" id="Coils"/>
    </source>
</evidence>
<evidence type="ECO:0000256" key="7">
    <source>
        <dbReference type="PROSITE-ProRule" id="PRU00473"/>
    </source>
</evidence>
<evidence type="ECO:0000259" key="10">
    <source>
        <dbReference type="PROSITE" id="PS51123"/>
    </source>
</evidence>
<dbReference type="GO" id="GO:0005886">
    <property type="term" value="C:plasma membrane"/>
    <property type="evidence" value="ECO:0007669"/>
    <property type="project" value="UniProtKB-SubCell"/>
</dbReference>
<keyword evidence="8" id="KW-0175">Coiled coil</keyword>
<keyword evidence="5" id="KW-1133">Transmembrane helix</keyword>
<dbReference type="InterPro" id="IPR036737">
    <property type="entry name" value="OmpA-like_sf"/>
</dbReference>
<accession>A0A365YAI8</accession>
<dbReference type="PANTHER" id="PTHR30329:SF21">
    <property type="entry name" value="LIPOPROTEIN YIAD-RELATED"/>
    <property type="match status" value="1"/>
</dbReference>
<evidence type="ECO:0000313" key="12">
    <source>
        <dbReference type="Proteomes" id="UP000252167"/>
    </source>
</evidence>
<proteinExistence type="inferred from homology"/>
<dbReference type="SUPFAM" id="SSF103088">
    <property type="entry name" value="OmpA-like"/>
    <property type="match status" value="1"/>
</dbReference>
<dbReference type="InterPro" id="IPR006665">
    <property type="entry name" value="OmpA-like"/>
</dbReference>
<evidence type="ECO:0000256" key="4">
    <source>
        <dbReference type="ARBA" id="ARBA00022692"/>
    </source>
</evidence>
<dbReference type="InterPro" id="IPR050330">
    <property type="entry name" value="Bact_OuterMem_StrucFunc"/>
</dbReference>